<accession>A0A3G8H017</accession>
<gene>
    <name evidence="2" type="ORF">EHF44_09240</name>
</gene>
<feature type="transmembrane region" description="Helical" evidence="1">
    <location>
        <begin position="145"/>
        <end position="161"/>
    </location>
</feature>
<feature type="transmembrane region" description="Helical" evidence="1">
    <location>
        <begin position="168"/>
        <end position="188"/>
    </location>
</feature>
<feature type="transmembrane region" description="Helical" evidence="1">
    <location>
        <begin position="405"/>
        <end position="428"/>
    </location>
</feature>
<feature type="transmembrane region" description="Helical" evidence="1">
    <location>
        <begin position="348"/>
        <end position="365"/>
    </location>
</feature>
<dbReference type="Proteomes" id="UP000270411">
    <property type="component" value="Chromosome 1"/>
</dbReference>
<evidence type="ECO:0000313" key="3">
    <source>
        <dbReference type="Proteomes" id="UP000270411"/>
    </source>
</evidence>
<organism evidence="2 3">
    <name type="scientific">Cupriavidus pauculus</name>
    <dbReference type="NCBI Taxonomy" id="82633"/>
    <lineage>
        <taxon>Bacteria</taxon>
        <taxon>Pseudomonadati</taxon>
        <taxon>Pseudomonadota</taxon>
        <taxon>Betaproteobacteria</taxon>
        <taxon>Burkholderiales</taxon>
        <taxon>Burkholderiaceae</taxon>
        <taxon>Cupriavidus</taxon>
    </lineage>
</organism>
<keyword evidence="1" id="KW-0472">Membrane</keyword>
<dbReference type="OrthoDB" id="9127422at2"/>
<evidence type="ECO:0000256" key="1">
    <source>
        <dbReference type="SAM" id="Phobius"/>
    </source>
</evidence>
<keyword evidence="1" id="KW-1133">Transmembrane helix</keyword>
<feature type="transmembrane region" description="Helical" evidence="1">
    <location>
        <begin position="215"/>
        <end position="232"/>
    </location>
</feature>
<feature type="transmembrane region" description="Helical" evidence="1">
    <location>
        <begin position="194"/>
        <end position="210"/>
    </location>
</feature>
<feature type="transmembrane region" description="Helical" evidence="1">
    <location>
        <begin position="12"/>
        <end position="32"/>
    </location>
</feature>
<dbReference type="EMBL" id="CP033969">
    <property type="protein sequence ID" value="AZG13619.1"/>
    <property type="molecule type" value="Genomic_DNA"/>
</dbReference>
<sequence length="559" mass="60293">MKTGNRWAWPAWAIVAVFGVVLATGIFVPVYADEAAGVLMRGMFLANDWRLNTLMPQCGPGFLQSVQWLHLPGALVSDLIMHAGTPLGVRVRGLAIGFAWLLATWMVFRALIRSDVLRIWLFAGFVAVLGVGVLPLTLVMMRGEQMMLFLLSVLLVLPLVLRRDGAAGHQGATAGLAAAFCLVTSLFFYTHPKAVFFIPLVLLSAVATFGPRSRYWTAIVAAVVLGAAWQTLKFAAQVSSCPGAPQMSAILAGNTVSLGGAWAAPGAFVQTLIANVQAAPEAMLRHIVFADNYQSAWLASVPGLEQWQPAASINACIGYVVRGTYWAALLFPPVLIVVQAIRRAPAGAVWWMAAFWLALVGHAALFKTWNFYAASLLLPIALWCLVFAIATLLDRWRAADTARTGHVVAAVLSPVLVLFLASAAVLVLRALPPTIESSRSAGFGLPRQGLSIPTLDYAKQRPGIRAFARQCNIQGDGARHLVVDNLTYFAFDDLREPLQSDYLYEQGFGVDLKGDALPALLKRLGAPGIIAQCTMFPTVFAPRMRREGNLCCVDLSNGQ</sequence>
<proteinExistence type="predicted"/>
<reference evidence="3" key="1">
    <citation type="submission" date="2018-11" db="EMBL/GenBank/DDBJ databases">
        <title>FDA dAtabase for Regulatory Grade micrObial Sequences (FDA-ARGOS): Supporting development and validation of Infectious Disease Dx tests.</title>
        <authorList>
            <person name="Goldberg B."/>
            <person name="Campos J."/>
            <person name="Tallon L."/>
            <person name="Sadzewicz L."/>
            <person name="Zhao X."/>
            <person name="Vavikolanu K."/>
            <person name="Mehta A."/>
            <person name="Aluvathingal J."/>
            <person name="Nadendla S."/>
            <person name="Geyer C."/>
            <person name="Nandy P."/>
            <person name="Yan Y."/>
            <person name="Sichtig H."/>
        </authorList>
    </citation>
    <scope>NUCLEOTIDE SEQUENCE [LARGE SCALE GENOMIC DNA]</scope>
    <source>
        <strain evidence="3">FDAARGOS_614</strain>
    </source>
</reference>
<feature type="transmembrane region" description="Helical" evidence="1">
    <location>
        <begin position="91"/>
        <end position="112"/>
    </location>
</feature>
<name>A0A3G8H017_9BURK</name>
<dbReference type="RefSeq" id="WP_124683473.1">
    <property type="nucleotide sequence ID" value="NZ_CP033969.1"/>
</dbReference>
<protein>
    <recommendedName>
        <fullName evidence="4">Glycosyltransferase RgtA/B/C/D-like domain-containing protein</fullName>
    </recommendedName>
</protein>
<evidence type="ECO:0008006" key="4">
    <source>
        <dbReference type="Google" id="ProtNLM"/>
    </source>
</evidence>
<keyword evidence="1" id="KW-0812">Transmembrane</keyword>
<feature type="transmembrane region" description="Helical" evidence="1">
    <location>
        <begin position="371"/>
        <end position="393"/>
    </location>
</feature>
<dbReference type="KEGG" id="cpau:EHF44_09240"/>
<feature type="transmembrane region" description="Helical" evidence="1">
    <location>
        <begin position="119"/>
        <end position="139"/>
    </location>
</feature>
<dbReference type="AlphaFoldDB" id="A0A3G8H017"/>
<evidence type="ECO:0000313" key="2">
    <source>
        <dbReference type="EMBL" id="AZG13619.1"/>
    </source>
</evidence>